<evidence type="ECO:0000259" key="7">
    <source>
        <dbReference type="PROSITE" id="PS50885"/>
    </source>
</evidence>
<feature type="chain" id="PRO_5015645590" description="Methyl-accepting chemotaxis protein" evidence="5">
    <location>
        <begin position="28"/>
        <end position="566"/>
    </location>
</feature>
<gene>
    <name evidence="8" type="ORF">C6569_04745</name>
</gene>
<feature type="domain" description="Methyl-accepting transducer" evidence="6">
    <location>
        <begin position="310"/>
        <end position="532"/>
    </location>
</feature>
<dbReference type="SMART" id="SM00304">
    <property type="entry name" value="HAMP"/>
    <property type="match status" value="2"/>
</dbReference>
<feature type="domain" description="HAMP" evidence="7">
    <location>
        <begin position="217"/>
        <end position="270"/>
    </location>
</feature>
<feature type="transmembrane region" description="Helical" evidence="4">
    <location>
        <begin position="197"/>
        <end position="220"/>
    </location>
</feature>
<comment type="similarity">
    <text evidence="2">Belongs to the methyl-accepting chemotaxis (MCP) protein family.</text>
</comment>
<dbReference type="InterPro" id="IPR003660">
    <property type="entry name" value="HAMP_dom"/>
</dbReference>
<dbReference type="InterPro" id="IPR033462">
    <property type="entry name" value="Cache_3-Cache_2"/>
</dbReference>
<dbReference type="Pfam" id="PF00015">
    <property type="entry name" value="MCPsignal"/>
    <property type="match status" value="1"/>
</dbReference>
<dbReference type="CDD" id="cd06225">
    <property type="entry name" value="HAMP"/>
    <property type="match status" value="1"/>
</dbReference>
<keyword evidence="5" id="KW-0732">Signal</keyword>
<dbReference type="Pfam" id="PF00672">
    <property type="entry name" value="HAMP"/>
    <property type="match status" value="1"/>
</dbReference>
<keyword evidence="9" id="KW-1185">Reference proteome</keyword>
<dbReference type="AlphaFoldDB" id="A0A2S0N8G7"/>
<keyword evidence="4" id="KW-0472">Membrane</keyword>
<evidence type="ECO:0000256" key="2">
    <source>
        <dbReference type="ARBA" id="ARBA00029447"/>
    </source>
</evidence>
<name>A0A2S0N8G7_9HYPH</name>
<dbReference type="PANTHER" id="PTHR32089">
    <property type="entry name" value="METHYL-ACCEPTING CHEMOTAXIS PROTEIN MCPB"/>
    <property type="match status" value="1"/>
</dbReference>
<evidence type="ECO:0000256" key="4">
    <source>
        <dbReference type="SAM" id="Phobius"/>
    </source>
</evidence>
<keyword evidence="4" id="KW-0812">Transmembrane</keyword>
<evidence type="ECO:0000256" key="5">
    <source>
        <dbReference type="SAM" id="SignalP"/>
    </source>
</evidence>
<dbReference type="Gene3D" id="1.10.287.950">
    <property type="entry name" value="Methyl-accepting chemotaxis protein"/>
    <property type="match status" value="1"/>
</dbReference>
<sequence>MRFFSRLPLAAKVACTAALMITAVAGAASWYSAMQINADMDVIIDRQITDRTVGLARSVEALIEGAKVETDRGGTILRVRVPALPVAGDHRIVDASIGGATIARLDPATGDLIRHSSSVKNADGTRVIGSRIPAASRIAQVIGRGEALTDRVFVGGSHSIARYVPLVGPDNKVLGSVGTGLGLNEAVALAANMRQGVLVAMAALTIFASLGVFLVLTVLLRPVREVSAAIDDLAEGKSVPPLVHARRQDEIGLIARAVDSLSRSLAERAEMRAAEDQRVAAEQARRTAMEEAVAQFDAAIGTVIDRVASRAVAVTGATGTVHAAGEAAEAGVRETVQATEETLHRVTGIAGATEELNAAIVEIRRQTEEAMKVSTEATQAVESAAADVSGLAAMGEKIGAVVELIRAIAEQTNLLALNATIEAARAGEAGKGFAVVAQEVKQLASQTARATEDIAAQVASIQQATGRSVSSMGGITETVVRMRRASDAISTAIDQQAQATQEIGVSVEGTASVAQTAGASIGTVSERLKATGSAVGALNDVAKGLETDIAGLRQAVGAFLSEVKAA</sequence>
<feature type="signal peptide" evidence="5">
    <location>
        <begin position="1"/>
        <end position="27"/>
    </location>
</feature>
<dbReference type="GO" id="GO:0007165">
    <property type="term" value="P:signal transduction"/>
    <property type="evidence" value="ECO:0007669"/>
    <property type="project" value="UniProtKB-KW"/>
</dbReference>
<dbReference type="EMBL" id="CP027668">
    <property type="protein sequence ID" value="AVO44425.1"/>
    <property type="molecule type" value="Genomic_DNA"/>
</dbReference>
<protein>
    <recommendedName>
        <fullName evidence="10">Methyl-accepting chemotaxis protein</fullName>
    </recommendedName>
</protein>
<dbReference type="RefSeq" id="WP_106747755.1">
    <property type="nucleotide sequence ID" value="NZ_CP027668.1"/>
</dbReference>
<keyword evidence="1 3" id="KW-0807">Transducer</keyword>
<accession>A0A2S0N8G7</accession>
<dbReference type="PROSITE" id="PS50885">
    <property type="entry name" value="HAMP"/>
    <property type="match status" value="1"/>
</dbReference>
<dbReference type="Proteomes" id="UP000237889">
    <property type="component" value="Chromosome"/>
</dbReference>
<evidence type="ECO:0000313" key="8">
    <source>
        <dbReference type="EMBL" id="AVO44425.1"/>
    </source>
</evidence>
<dbReference type="OrthoDB" id="354287at2"/>
<dbReference type="SUPFAM" id="SSF58104">
    <property type="entry name" value="Methyl-accepting chemotaxis protein (MCP) signaling domain"/>
    <property type="match status" value="1"/>
</dbReference>
<dbReference type="GO" id="GO:0016020">
    <property type="term" value="C:membrane"/>
    <property type="evidence" value="ECO:0007669"/>
    <property type="project" value="InterPro"/>
</dbReference>
<evidence type="ECO:0000313" key="9">
    <source>
        <dbReference type="Proteomes" id="UP000237889"/>
    </source>
</evidence>
<evidence type="ECO:0008006" key="10">
    <source>
        <dbReference type="Google" id="ProtNLM"/>
    </source>
</evidence>
<dbReference type="PROSITE" id="PS50111">
    <property type="entry name" value="CHEMOTAXIS_TRANSDUC_2"/>
    <property type="match status" value="1"/>
</dbReference>
<organism evidence="8 9">
    <name type="scientific">Phreatobacter cathodiphilus</name>
    <dbReference type="NCBI Taxonomy" id="1868589"/>
    <lineage>
        <taxon>Bacteria</taxon>
        <taxon>Pseudomonadati</taxon>
        <taxon>Pseudomonadota</taxon>
        <taxon>Alphaproteobacteria</taxon>
        <taxon>Hyphomicrobiales</taxon>
        <taxon>Phreatobacteraceae</taxon>
        <taxon>Phreatobacter</taxon>
    </lineage>
</organism>
<dbReference type="Gene3D" id="6.10.340.10">
    <property type="match status" value="1"/>
</dbReference>
<evidence type="ECO:0000256" key="1">
    <source>
        <dbReference type="ARBA" id="ARBA00023224"/>
    </source>
</evidence>
<dbReference type="PANTHER" id="PTHR32089:SF112">
    <property type="entry name" value="LYSOZYME-LIKE PROTEIN-RELATED"/>
    <property type="match status" value="1"/>
</dbReference>
<reference evidence="8 9" key="1">
    <citation type="submission" date="2018-03" db="EMBL/GenBank/DDBJ databases">
        <title>Genome sequencing of Phreatobacter sp.</title>
        <authorList>
            <person name="Kim S.-J."/>
            <person name="Heo J."/>
            <person name="Kwon S.-W."/>
        </authorList>
    </citation>
    <scope>NUCLEOTIDE SEQUENCE [LARGE SCALE GENOMIC DNA]</scope>
    <source>
        <strain evidence="8 9">S-12</strain>
    </source>
</reference>
<dbReference type="SUPFAM" id="SSF103190">
    <property type="entry name" value="Sensory domain-like"/>
    <property type="match status" value="1"/>
</dbReference>
<dbReference type="KEGG" id="phr:C6569_04745"/>
<evidence type="ECO:0000256" key="3">
    <source>
        <dbReference type="PROSITE-ProRule" id="PRU00284"/>
    </source>
</evidence>
<dbReference type="SMART" id="SM00283">
    <property type="entry name" value="MA"/>
    <property type="match status" value="1"/>
</dbReference>
<evidence type="ECO:0000259" key="6">
    <source>
        <dbReference type="PROSITE" id="PS50111"/>
    </source>
</evidence>
<dbReference type="Pfam" id="PF17201">
    <property type="entry name" value="Cache_3-Cache_2"/>
    <property type="match status" value="1"/>
</dbReference>
<dbReference type="InterPro" id="IPR004089">
    <property type="entry name" value="MCPsignal_dom"/>
</dbReference>
<proteinExistence type="inferred from homology"/>
<keyword evidence="4" id="KW-1133">Transmembrane helix</keyword>
<dbReference type="InterPro" id="IPR029151">
    <property type="entry name" value="Sensor-like_sf"/>
</dbReference>